<dbReference type="InterPro" id="IPR016181">
    <property type="entry name" value="Acyl_CoA_acyltransferase"/>
</dbReference>
<gene>
    <name evidence="4" type="primary">mshD_1</name>
    <name evidence="4" type="ORF">Dalu01_00897</name>
</gene>
<evidence type="ECO:0000256" key="1">
    <source>
        <dbReference type="ARBA" id="ARBA00022679"/>
    </source>
</evidence>
<proteinExistence type="predicted"/>
<dbReference type="RefSeq" id="WP_345451688.1">
    <property type="nucleotide sequence ID" value="NZ_BAABRV010000002.1"/>
</dbReference>
<sequence length="296" mass="31837">MTLPTLPEIAALWAAAWLGRLPHPRGLADRLGEPSGWVWRRDDAGRLVAFAAFRPPESYPHGHLRLLLTQPDVRGRGLGRSLVAEVRERLGPVPLAPGEERGHFLPGVPEASVGFFERVGFTRTGRVSVDMVADLRPPLPEARLPAPLRLTDTREAGVLPGVQNLTDSVFSPRWTHDATAVATRAPHQLLALQDGERVLGFALVGSEDDPVILPSFLFPAALRAAVGTAGPAGGLGPIGLHPDLRGSGLGRAFMLAAMHHLRGQGVQAMGIDWTGIAPFYEKLGFHAWATYVHLRG</sequence>
<dbReference type="Proteomes" id="UP001404956">
    <property type="component" value="Unassembled WGS sequence"/>
</dbReference>
<organism evidence="4 5">
    <name type="scientific">Deinococcus aluminii</name>
    <dbReference type="NCBI Taxonomy" id="1656885"/>
    <lineage>
        <taxon>Bacteria</taxon>
        <taxon>Thermotogati</taxon>
        <taxon>Deinococcota</taxon>
        <taxon>Deinococci</taxon>
        <taxon>Deinococcales</taxon>
        <taxon>Deinococcaceae</taxon>
        <taxon>Deinococcus</taxon>
    </lineage>
</organism>
<accession>A0ABP9XD36</accession>
<keyword evidence="1" id="KW-0808">Transferase</keyword>
<dbReference type="PROSITE" id="PS51186">
    <property type="entry name" value="GNAT"/>
    <property type="match status" value="2"/>
</dbReference>
<dbReference type="CDD" id="cd04301">
    <property type="entry name" value="NAT_SF"/>
    <property type="match status" value="2"/>
</dbReference>
<evidence type="ECO:0000256" key="2">
    <source>
        <dbReference type="ARBA" id="ARBA00023315"/>
    </source>
</evidence>
<reference evidence="4 5" key="1">
    <citation type="submission" date="2024-02" db="EMBL/GenBank/DDBJ databases">
        <title>Deinococcus aluminii NBRC 112889.</title>
        <authorList>
            <person name="Ichikawa N."/>
            <person name="Katano-Makiyama Y."/>
            <person name="Hidaka K."/>
        </authorList>
    </citation>
    <scope>NUCLEOTIDE SEQUENCE [LARGE SCALE GENOMIC DNA]</scope>
    <source>
        <strain evidence="4 5">NBRC 112889</strain>
    </source>
</reference>
<feature type="domain" description="N-acetyltransferase" evidence="3">
    <location>
        <begin position="1"/>
        <end position="151"/>
    </location>
</feature>
<dbReference type="Gene3D" id="3.40.630.30">
    <property type="match status" value="1"/>
</dbReference>
<dbReference type="PANTHER" id="PTHR43420:SF47">
    <property type="entry name" value="N-ACETYLTRANSFERASE DOMAIN-CONTAINING PROTEIN"/>
    <property type="match status" value="1"/>
</dbReference>
<evidence type="ECO:0000313" key="5">
    <source>
        <dbReference type="Proteomes" id="UP001404956"/>
    </source>
</evidence>
<comment type="caution">
    <text evidence="4">The sequence shown here is derived from an EMBL/GenBank/DDBJ whole genome shotgun (WGS) entry which is preliminary data.</text>
</comment>
<dbReference type="EMBL" id="BAABRV010000002">
    <property type="protein sequence ID" value="GAA5532508.1"/>
    <property type="molecule type" value="Genomic_DNA"/>
</dbReference>
<dbReference type="SUPFAM" id="SSF55729">
    <property type="entry name" value="Acyl-CoA N-acyltransferases (Nat)"/>
    <property type="match status" value="1"/>
</dbReference>
<dbReference type="Pfam" id="PF00583">
    <property type="entry name" value="Acetyltransf_1"/>
    <property type="match status" value="2"/>
</dbReference>
<name>A0ABP9XD36_9DEIO</name>
<dbReference type="InterPro" id="IPR050680">
    <property type="entry name" value="YpeA/RimI_acetyltransf"/>
</dbReference>
<evidence type="ECO:0000259" key="3">
    <source>
        <dbReference type="PROSITE" id="PS51186"/>
    </source>
</evidence>
<dbReference type="InterPro" id="IPR000182">
    <property type="entry name" value="GNAT_dom"/>
</dbReference>
<dbReference type="PANTHER" id="PTHR43420">
    <property type="entry name" value="ACETYLTRANSFERASE"/>
    <property type="match status" value="1"/>
</dbReference>
<evidence type="ECO:0000313" key="4">
    <source>
        <dbReference type="EMBL" id="GAA5532508.1"/>
    </source>
</evidence>
<keyword evidence="2" id="KW-0012">Acyltransferase</keyword>
<feature type="domain" description="N-acetyltransferase" evidence="3">
    <location>
        <begin position="148"/>
        <end position="296"/>
    </location>
</feature>
<protein>
    <submittedName>
        <fullName evidence="4">Mycothiol acetyltransferase</fullName>
    </submittedName>
</protein>
<keyword evidence="5" id="KW-1185">Reference proteome</keyword>